<accession>A0ABR2LFH2</accession>
<protein>
    <submittedName>
        <fullName evidence="7">Hydrophobic protein OSR8</fullName>
    </submittedName>
</protein>
<dbReference type="EMBL" id="JBBWWR010000021">
    <property type="protein sequence ID" value="KAK8938282.1"/>
    <property type="molecule type" value="Genomic_DNA"/>
</dbReference>
<sequence length="73" mass="8268">MDGAVCAPALSDYSTLFLSIFDCFFPSDFDLRWFCICLLLTILGYIPGIVYAIDVIVSVDPERHRQSRTTTTR</sequence>
<evidence type="ECO:0000256" key="5">
    <source>
        <dbReference type="ARBA" id="ARBA00023136"/>
    </source>
</evidence>
<reference evidence="7 8" key="1">
    <citation type="journal article" date="2022" name="Nat. Plants">
        <title>Genomes of leafy and leafless Platanthera orchids illuminate the evolution of mycoheterotrophy.</title>
        <authorList>
            <person name="Li M.H."/>
            <person name="Liu K.W."/>
            <person name="Li Z."/>
            <person name="Lu H.C."/>
            <person name="Ye Q.L."/>
            <person name="Zhang D."/>
            <person name="Wang J.Y."/>
            <person name="Li Y.F."/>
            <person name="Zhong Z.M."/>
            <person name="Liu X."/>
            <person name="Yu X."/>
            <person name="Liu D.K."/>
            <person name="Tu X.D."/>
            <person name="Liu B."/>
            <person name="Hao Y."/>
            <person name="Liao X.Y."/>
            <person name="Jiang Y.T."/>
            <person name="Sun W.H."/>
            <person name="Chen J."/>
            <person name="Chen Y.Q."/>
            <person name="Ai Y."/>
            <person name="Zhai J.W."/>
            <person name="Wu S.S."/>
            <person name="Zhou Z."/>
            <person name="Hsiao Y.Y."/>
            <person name="Wu W.L."/>
            <person name="Chen Y.Y."/>
            <person name="Lin Y.F."/>
            <person name="Hsu J.L."/>
            <person name="Li C.Y."/>
            <person name="Wang Z.W."/>
            <person name="Zhao X."/>
            <person name="Zhong W.Y."/>
            <person name="Ma X.K."/>
            <person name="Ma L."/>
            <person name="Huang J."/>
            <person name="Chen G.Z."/>
            <person name="Huang M.Z."/>
            <person name="Huang L."/>
            <person name="Peng D.H."/>
            <person name="Luo Y.B."/>
            <person name="Zou S.Q."/>
            <person name="Chen S.P."/>
            <person name="Lan S."/>
            <person name="Tsai W.C."/>
            <person name="Van de Peer Y."/>
            <person name="Liu Z.J."/>
        </authorList>
    </citation>
    <scope>NUCLEOTIDE SEQUENCE [LARGE SCALE GENOMIC DNA]</scope>
    <source>
        <strain evidence="7">Lor288</strain>
    </source>
</reference>
<dbReference type="InterPro" id="IPR000612">
    <property type="entry name" value="PMP3"/>
</dbReference>
<gene>
    <name evidence="7" type="primary">OSR8</name>
    <name evidence="7" type="ORF">KSP40_PGU017952</name>
</gene>
<feature type="transmembrane region" description="Helical" evidence="6">
    <location>
        <begin position="31"/>
        <end position="57"/>
    </location>
</feature>
<evidence type="ECO:0000256" key="2">
    <source>
        <dbReference type="ARBA" id="ARBA00009530"/>
    </source>
</evidence>
<comment type="caution">
    <text evidence="7">The sequence shown here is derived from an EMBL/GenBank/DDBJ whole genome shotgun (WGS) entry which is preliminary data.</text>
</comment>
<evidence type="ECO:0000313" key="8">
    <source>
        <dbReference type="Proteomes" id="UP001412067"/>
    </source>
</evidence>
<name>A0ABR2LFH2_9ASPA</name>
<evidence type="ECO:0000256" key="3">
    <source>
        <dbReference type="ARBA" id="ARBA00022692"/>
    </source>
</evidence>
<comment type="subcellular location">
    <subcellularLocation>
        <location evidence="1">Membrane</location>
    </subcellularLocation>
</comment>
<evidence type="ECO:0000256" key="6">
    <source>
        <dbReference type="SAM" id="Phobius"/>
    </source>
</evidence>
<keyword evidence="3 6" id="KW-0812">Transmembrane</keyword>
<dbReference type="Pfam" id="PF01679">
    <property type="entry name" value="Pmp3"/>
    <property type="match status" value="1"/>
</dbReference>
<keyword evidence="4 6" id="KW-1133">Transmembrane helix</keyword>
<evidence type="ECO:0000256" key="4">
    <source>
        <dbReference type="ARBA" id="ARBA00022989"/>
    </source>
</evidence>
<proteinExistence type="inferred from homology"/>
<dbReference type="Proteomes" id="UP001412067">
    <property type="component" value="Unassembled WGS sequence"/>
</dbReference>
<evidence type="ECO:0000256" key="1">
    <source>
        <dbReference type="ARBA" id="ARBA00004370"/>
    </source>
</evidence>
<organism evidence="7 8">
    <name type="scientific">Platanthera guangdongensis</name>
    <dbReference type="NCBI Taxonomy" id="2320717"/>
    <lineage>
        <taxon>Eukaryota</taxon>
        <taxon>Viridiplantae</taxon>
        <taxon>Streptophyta</taxon>
        <taxon>Embryophyta</taxon>
        <taxon>Tracheophyta</taxon>
        <taxon>Spermatophyta</taxon>
        <taxon>Magnoliopsida</taxon>
        <taxon>Liliopsida</taxon>
        <taxon>Asparagales</taxon>
        <taxon>Orchidaceae</taxon>
        <taxon>Orchidoideae</taxon>
        <taxon>Orchideae</taxon>
        <taxon>Orchidinae</taxon>
        <taxon>Platanthera</taxon>
    </lineage>
</organism>
<comment type="similarity">
    <text evidence="2">Belongs to the UPF0057 (PMP3) family.</text>
</comment>
<keyword evidence="5 6" id="KW-0472">Membrane</keyword>
<evidence type="ECO:0000313" key="7">
    <source>
        <dbReference type="EMBL" id="KAK8938282.1"/>
    </source>
</evidence>
<keyword evidence="8" id="KW-1185">Reference proteome</keyword>